<dbReference type="PANTHER" id="PTHR45024:SF2">
    <property type="entry name" value="SCP2 DOMAIN-CONTAINING PROTEIN"/>
    <property type="match status" value="1"/>
</dbReference>
<gene>
    <name evidence="5" type="ORF">D0Z70_21285</name>
</gene>
<dbReference type="InterPro" id="IPR051687">
    <property type="entry name" value="Peroxisomal_Beta-Oxidation"/>
</dbReference>
<evidence type="ECO:0000313" key="6">
    <source>
        <dbReference type="Proteomes" id="UP000283469"/>
    </source>
</evidence>
<accession>A0A418YM50</accession>
<evidence type="ECO:0000256" key="1">
    <source>
        <dbReference type="ARBA" id="ARBA00006484"/>
    </source>
</evidence>
<dbReference type="Gene3D" id="3.40.50.720">
    <property type="entry name" value="NAD(P)-binding Rossmann-like Domain"/>
    <property type="match status" value="1"/>
</dbReference>
<keyword evidence="2" id="KW-0560">Oxidoreductase</keyword>
<dbReference type="EMBL" id="QVRA01000031">
    <property type="protein sequence ID" value="RJG52214.1"/>
    <property type="molecule type" value="Genomic_DNA"/>
</dbReference>
<comment type="caution">
    <text evidence="5">The sequence shown here is derived from an EMBL/GenBank/DDBJ whole genome shotgun (WGS) entry which is preliminary data.</text>
</comment>
<keyword evidence="6" id="KW-1185">Reference proteome</keyword>
<dbReference type="Proteomes" id="UP000283469">
    <property type="component" value="Unassembled WGS sequence"/>
</dbReference>
<feature type="domain" description="Ketoreductase" evidence="4">
    <location>
        <begin position="8"/>
        <end position="199"/>
    </location>
</feature>
<comment type="similarity">
    <text evidence="1 3">Belongs to the short-chain dehydrogenases/reductases (SDR) family.</text>
</comment>
<dbReference type="PRINTS" id="PR00080">
    <property type="entry name" value="SDRFAMILY"/>
</dbReference>
<dbReference type="PANTHER" id="PTHR45024">
    <property type="entry name" value="DEHYDROGENASES, SHORT CHAIN"/>
    <property type="match status" value="1"/>
</dbReference>
<dbReference type="PROSITE" id="PS00061">
    <property type="entry name" value="ADH_SHORT"/>
    <property type="match status" value="1"/>
</dbReference>
<sequence>MTLNLHGRVAIVTGGGAGLGRSHALLLASRGAKLVVNGRGHTESRARVDAVVEEIRNAGGDAIASYDSVEQAEGGAAMVATAIAAYGKVDVLINNAGFLRDRSFLKVELEDIEAVIRVHLMGTIYCTKAVWPLMNEQGYGRIIFTTSMAATSGNFGQCAYGAAKAGVLGLMNSLALEGRKQNVLVNALSPAAATGMTEGMFDEETARAFRPELVSPAVAWLSSERCHVSGHTITAGRGAFGRVHYFETAGVRFGVGEPATVEAFDAQFQAVDALAGAEECAIGSRMRAAFPA</sequence>
<name>A0A418YM50_9SPHN</name>
<dbReference type="GO" id="GO:0016491">
    <property type="term" value="F:oxidoreductase activity"/>
    <property type="evidence" value="ECO:0007669"/>
    <property type="project" value="UniProtKB-KW"/>
</dbReference>
<proteinExistence type="inferred from homology"/>
<protein>
    <submittedName>
        <fullName evidence="5">SDR family NAD(P)-dependent oxidoreductase</fullName>
    </submittedName>
</protein>
<dbReference type="RefSeq" id="WP_119749903.1">
    <property type="nucleotide sequence ID" value="NZ_QVRA01000031.1"/>
</dbReference>
<evidence type="ECO:0000313" key="5">
    <source>
        <dbReference type="EMBL" id="RJG52214.1"/>
    </source>
</evidence>
<dbReference type="InterPro" id="IPR002347">
    <property type="entry name" value="SDR_fam"/>
</dbReference>
<dbReference type="InterPro" id="IPR020904">
    <property type="entry name" value="Sc_DH/Rdtase_CS"/>
</dbReference>
<evidence type="ECO:0000256" key="3">
    <source>
        <dbReference type="RuleBase" id="RU000363"/>
    </source>
</evidence>
<organism evidence="5 6">
    <name type="scientific">Sphingobium terrigena</name>
    <dbReference type="NCBI Taxonomy" id="2304063"/>
    <lineage>
        <taxon>Bacteria</taxon>
        <taxon>Pseudomonadati</taxon>
        <taxon>Pseudomonadota</taxon>
        <taxon>Alphaproteobacteria</taxon>
        <taxon>Sphingomonadales</taxon>
        <taxon>Sphingomonadaceae</taxon>
        <taxon>Sphingobium</taxon>
    </lineage>
</organism>
<dbReference type="Pfam" id="PF00106">
    <property type="entry name" value="adh_short"/>
    <property type="match status" value="1"/>
</dbReference>
<evidence type="ECO:0000259" key="4">
    <source>
        <dbReference type="SMART" id="SM00822"/>
    </source>
</evidence>
<dbReference type="PRINTS" id="PR00081">
    <property type="entry name" value="GDHRDH"/>
</dbReference>
<evidence type="ECO:0000256" key="2">
    <source>
        <dbReference type="ARBA" id="ARBA00023002"/>
    </source>
</evidence>
<dbReference type="AlphaFoldDB" id="A0A418YM50"/>
<reference evidence="5 6" key="1">
    <citation type="submission" date="2018-08" db="EMBL/GenBank/DDBJ databases">
        <title>Sphingobium sp. EO9.</title>
        <authorList>
            <person name="Park Y."/>
            <person name="Kim K.H."/>
            <person name="Jeon C.O."/>
        </authorList>
    </citation>
    <scope>NUCLEOTIDE SEQUENCE [LARGE SCALE GENOMIC DNA]</scope>
    <source>
        <strain evidence="5 6">EO9</strain>
    </source>
</reference>
<dbReference type="OrthoDB" id="9804774at2"/>
<dbReference type="InterPro" id="IPR036291">
    <property type="entry name" value="NAD(P)-bd_dom_sf"/>
</dbReference>
<dbReference type="SMART" id="SM00822">
    <property type="entry name" value="PKS_KR"/>
    <property type="match status" value="1"/>
</dbReference>
<dbReference type="InterPro" id="IPR057326">
    <property type="entry name" value="KR_dom"/>
</dbReference>
<dbReference type="SUPFAM" id="SSF51735">
    <property type="entry name" value="NAD(P)-binding Rossmann-fold domains"/>
    <property type="match status" value="1"/>
</dbReference>